<organism evidence="7">
    <name type="scientific">Drosophila grimshawi</name>
    <name type="common">Hawaiian fruit fly</name>
    <name type="synonym">Idiomyia grimshawi</name>
    <dbReference type="NCBI Taxonomy" id="7222"/>
    <lineage>
        <taxon>Eukaryota</taxon>
        <taxon>Metazoa</taxon>
        <taxon>Ecdysozoa</taxon>
        <taxon>Arthropoda</taxon>
        <taxon>Hexapoda</taxon>
        <taxon>Insecta</taxon>
        <taxon>Pterygota</taxon>
        <taxon>Neoptera</taxon>
        <taxon>Endopterygota</taxon>
        <taxon>Diptera</taxon>
        <taxon>Brachycera</taxon>
        <taxon>Muscomorpha</taxon>
        <taxon>Ephydroidea</taxon>
        <taxon>Drosophilidae</taxon>
        <taxon>Drosophila</taxon>
        <taxon>Hawaiian Drosophila</taxon>
    </lineage>
</organism>
<dbReference type="OMA" id="TKGQPDP"/>
<keyword evidence="3" id="KW-0460">Magnesium</keyword>
<dbReference type="SUPFAM" id="SSF64005">
    <property type="entry name" value="Undecaprenyl diphosphate synthase"/>
    <property type="match status" value="1"/>
</dbReference>
<dbReference type="GO" id="GO:0045547">
    <property type="term" value="F:ditrans,polycis-polyprenyl diphosphate synthase [(2E,6E)-farnesyl diphosphate specific] activity"/>
    <property type="evidence" value="ECO:0007669"/>
    <property type="project" value="UniProtKB-EC"/>
</dbReference>
<dbReference type="FunFam" id="3.40.1180.10:FF:000005">
    <property type="entry name" value="Alkyl transferase"/>
    <property type="match status" value="1"/>
</dbReference>
<evidence type="ECO:0000313" key="7">
    <source>
        <dbReference type="Proteomes" id="UP000001070"/>
    </source>
</evidence>
<dbReference type="EC" id="2.5.1.-" evidence="5"/>
<dbReference type="InterPro" id="IPR018520">
    <property type="entry name" value="UPP_synth-like_CS"/>
</dbReference>
<dbReference type="Pfam" id="PF01255">
    <property type="entry name" value="Prenyltransf"/>
    <property type="match status" value="1"/>
</dbReference>
<evidence type="ECO:0000256" key="2">
    <source>
        <dbReference type="ARBA" id="ARBA00022679"/>
    </source>
</evidence>
<dbReference type="HOGENOM" id="CLU_038505_0_4_1"/>
<evidence type="ECO:0000256" key="4">
    <source>
        <dbReference type="ARBA" id="ARBA00047353"/>
    </source>
</evidence>
<name>B4JN95_DROGR</name>
<keyword evidence="7" id="KW-1185">Reference proteome</keyword>
<dbReference type="OrthoDB" id="4173905at2759"/>
<dbReference type="PROSITE" id="PS01066">
    <property type="entry name" value="UPP_SYNTHASE"/>
    <property type="match status" value="1"/>
</dbReference>
<dbReference type="InParanoid" id="B4JN95"/>
<accession>B4JN95</accession>
<comment type="similarity">
    <text evidence="1 5">Belongs to the UPP synthase family.</text>
</comment>
<keyword evidence="2 5" id="KW-0808">Transferase</keyword>
<dbReference type="NCBIfam" id="TIGR00055">
    <property type="entry name" value="uppS"/>
    <property type="match status" value="1"/>
</dbReference>
<reference evidence="6 7" key="1">
    <citation type="journal article" date="2007" name="Nature">
        <title>Evolution of genes and genomes on the Drosophila phylogeny.</title>
        <authorList>
            <consortium name="Drosophila 12 Genomes Consortium"/>
            <person name="Clark A.G."/>
            <person name="Eisen M.B."/>
            <person name="Smith D.R."/>
            <person name="Bergman C.M."/>
            <person name="Oliver B."/>
            <person name="Markow T.A."/>
            <person name="Kaufman T.C."/>
            <person name="Kellis M."/>
            <person name="Gelbart W."/>
            <person name="Iyer V.N."/>
            <person name="Pollard D.A."/>
            <person name="Sackton T.B."/>
            <person name="Larracuente A.M."/>
            <person name="Singh N.D."/>
            <person name="Abad J.P."/>
            <person name="Abt D.N."/>
            <person name="Adryan B."/>
            <person name="Aguade M."/>
            <person name="Akashi H."/>
            <person name="Anderson W.W."/>
            <person name="Aquadro C.F."/>
            <person name="Ardell D.H."/>
            <person name="Arguello R."/>
            <person name="Artieri C.G."/>
            <person name="Barbash D.A."/>
            <person name="Barker D."/>
            <person name="Barsanti P."/>
            <person name="Batterham P."/>
            <person name="Batzoglou S."/>
            <person name="Begun D."/>
            <person name="Bhutkar A."/>
            <person name="Blanco E."/>
            <person name="Bosak S.A."/>
            <person name="Bradley R.K."/>
            <person name="Brand A.D."/>
            <person name="Brent M.R."/>
            <person name="Brooks A.N."/>
            <person name="Brown R.H."/>
            <person name="Butlin R.K."/>
            <person name="Caggese C."/>
            <person name="Calvi B.R."/>
            <person name="Bernardo de Carvalho A."/>
            <person name="Caspi A."/>
            <person name="Castrezana S."/>
            <person name="Celniker S.E."/>
            <person name="Chang J.L."/>
            <person name="Chapple C."/>
            <person name="Chatterji S."/>
            <person name="Chinwalla A."/>
            <person name="Civetta A."/>
            <person name="Clifton S.W."/>
            <person name="Comeron J.M."/>
            <person name="Costello J.C."/>
            <person name="Coyne J.A."/>
            <person name="Daub J."/>
            <person name="David R.G."/>
            <person name="Delcher A.L."/>
            <person name="Delehaunty K."/>
            <person name="Do C.B."/>
            <person name="Ebling H."/>
            <person name="Edwards K."/>
            <person name="Eickbush T."/>
            <person name="Evans J.D."/>
            <person name="Filipski A."/>
            <person name="Findeiss S."/>
            <person name="Freyhult E."/>
            <person name="Fulton L."/>
            <person name="Fulton R."/>
            <person name="Garcia A.C."/>
            <person name="Gardiner A."/>
            <person name="Garfield D.A."/>
            <person name="Garvin B.E."/>
            <person name="Gibson G."/>
            <person name="Gilbert D."/>
            <person name="Gnerre S."/>
            <person name="Godfrey J."/>
            <person name="Good R."/>
            <person name="Gotea V."/>
            <person name="Gravely B."/>
            <person name="Greenberg A.J."/>
            <person name="Griffiths-Jones S."/>
            <person name="Gross S."/>
            <person name="Guigo R."/>
            <person name="Gustafson E.A."/>
            <person name="Haerty W."/>
            <person name="Hahn M.W."/>
            <person name="Halligan D.L."/>
            <person name="Halpern A.L."/>
            <person name="Halter G.M."/>
            <person name="Han M.V."/>
            <person name="Heger A."/>
            <person name="Hillier L."/>
            <person name="Hinrichs A.S."/>
            <person name="Holmes I."/>
            <person name="Hoskins R.A."/>
            <person name="Hubisz M.J."/>
            <person name="Hultmark D."/>
            <person name="Huntley M.A."/>
            <person name="Jaffe D.B."/>
            <person name="Jagadeeshan S."/>
            <person name="Jeck W.R."/>
            <person name="Johnson J."/>
            <person name="Jones C.D."/>
            <person name="Jordan W.C."/>
            <person name="Karpen G.H."/>
            <person name="Kataoka E."/>
            <person name="Keightley P.D."/>
            <person name="Kheradpour P."/>
            <person name="Kirkness E.F."/>
            <person name="Koerich L.B."/>
            <person name="Kristiansen K."/>
            <person name="Kudrna D."/>
            <person name="Kulathinal R.J."/>
            <person name="Kumar S."/>
            <person name="Kwok R."/>
            <person name="Lander E."/>
            <person name="Langley C.H."/>
            <person name="Lapoint R."/>
            <person name="Lazzaro B.P."/>
            <person name="Lee S.J."/>
            <person name="Levesque L."/>
            <person name="Li R."/>
            <person name="Lin C.F."/>
            <person name="Lin M.F."/>
            <person name="Lindblad-Toh K."/>
            <person name="Llopart A."/>
            <person name="Long M."/>
            <person name="Low L."/>
            <person name="Lozovsky E."/>
            <person name="Lu J."/>
            <person name="Luo M."/>
            <person name="Machado C.A."/>
            <person name="Makalowski W."/>
            <person name="Marzo M."/>
            <person name="Matsuda M."/>
            <person name="Matzkin L."/>
            <person name="McAllister B."/>
            <person name="McBride C.S."/>
            <person name="McKernan B."/>
            <person name="McKernan K."/>
            <person name="Mendez-Lago M."/>
            <person name="Minx P."/>
            <person name="Mollenhauer M.U."/>
            <person name="Montooth K."/>
            <person name="Mount S.M."/>
            <person name="Mu X."/>
            <person name="Myers E."/>
            <person name="Negre B."/>
            <person name="Newfeld S."/>
            <person name="Nielsen R."/>
            <person name="Noor M.A."/>
            <person name="O'Grady P."/>
            <person name="Pachter L."/>
            <person name="Papaceit M."/>
            <person name="Parisi M.J."/>
            <person name="Parisi M."/>
            <person name="Parts L."/>
            <person name="Pedersen J.S."/>
            <person name="Pesole G."/>
            <person name="Phillippy A.M."/>
            <person name="Ponting C.P."/>
            <person name="Pop M."/>
            <person name="Porcelli D."/>
            <person name="Powell J.R."/>
            <person name="Prohaska S."/>
            <person name="Pruitt K."/>
            <person name="Puig M."/>
            <person name="Quesneville H."/>
            <person name="Ram K.R."/>
            <person name="Rand D."/>
            <person name="Rasmussen M.D."/>
            <person name="Reed L.K."/>
            <person name="Reenan R."/>
            <person name="Reily A."/>
            <person name="Remington K.A."/>
            <person name="Rieger T.T."/>
            <person name="Ritchie M.G."/>
            <person name="Robin C."/>
            <person name="Rogers Y.H."/>
            <person name="Rohde C."/>
            <person name="Rozas J."/>
            <person name="Rubenfield M.J."/>
            <person name="Ruiz A."/>
            <person name="Russo S."/>
            <person name="Salzberg S.L."/>
            <person name="Sanchez-Gracia A."/>
            <person name="Saranga D.J."/>
            <person name="Sato H."/>
            <person name="Schaeffer S.W."/>
            <person name="Schatz M.C."/>
            <person name="Schlenke T."/>
            <person name="Schwartz R."/>
            <person name="Segarra C."/>
            <person name="Singh R.S."/>
            <person name="Sirot L."/>
            <person name="Sirota M."/>
            <person name="Sisneros N.B."/>
            <person name="Smith C.D."/>
            <person name="Smith T.F."/>
            <person name="Spieth J."/>
            <person name="Stage D.E."/>
            <person name="Stark A."/>
            <person name="Stephan W."/>
            <person name="Strausberg R.L."/>
            <person name="Strempel S."/>
            <person name="Sturgill D."/>
            <person name="Sutton G."/>
            <person name="Sutton G.G."/>
            <person name="Tao W."/>
            <person name="Teichmann S."/>
            <person name="Tobari Y.N."/>
            <person name="Tomimura Y."/>
            <person name="Tsolas J.M."/>
            <person name="Valente V.L."/>
            <person name="Venter E."/>
            <person name="Venter J.C."/>
            <person name="Vicario S."/>
            <person name="Vieira F.G."/>
            <person name="Vilella A.J."/>
            <person name="Villasante A."/>
            <person name="Walenz B."/>
            <person name="Wang J."/>
            <person name="Wasserman M."/>
            <person name="Watts T."/>
            <person name="Wilson D."/>
            <person name="Wilson R.K."/>
            <person name="Wing R.A."/>
            <person name="Wolfner M.F."/>
            <person name="Wong A."/>
            <person name="Wong G.K."/>
            <person name="Wu C.I."/>
            <person name="Wu G."/>
            <person name="Yamamoto D."/>
            <person name="Yang H.P."/>
            <person name="Yang S.P."/>
            <person name="Yorke J.A."/>
            <person name="Yoshida K."/>
            <person name="Zdobnov E."/>
            <person name="Zhang P."/>
            <person name="Zhang Y."/>
            <person name="Zimin A.V."/>
            <person name="Baldwin J."/>
            <person name="Abdouelleil A."/>
            <person name="Abdulkadir J."/>
            <person name="Abebe A."/>
            <person name="Abera B."/>
            <person name="Abreu J."/>
            <person name="Acer S.C."/>
            <person name="Aftuck L."/>
            <person name="Alexander A."/>
            <person name="An P."/>
            <person name="Anderson E."/>
            <person name="Anderson S."/>
            <person name="Arachi H."/>
            <person name="Azer M."/>
            <person name="Bachantsang P."/>
            <person name="Barry A."/>
            <person name="Bayul T."/>
            <person name="Berlin A."/>
            <person name="Bessette D."/>
            <person name="Bloom T."/>
            <person name="Blye J."/>
            <person name="Boguslavskiy L."/>
            <person name="Bonnet C."/>
            <person name="Boukhgalter B."/>
            <person name="Bourzgui I."/>
            <person name="Brown A."/>
            <person name="Cahill P."/>
            <person name="Channer S."/>
            <person name="Cheshatsang Y."/>
            <person name="Chuda L."/>
            <person name="Citroen M."/>
            <person name="Collymore A."/>
            <person name="Cooke P."/>
            <person name="Costello M."/>
            <person name="D'Aco K."/>
            <person name="Daza R."/>
            <person name="De Haan G."/>
            <person name="DeGray S."/>
            <person name="DeMaso C."/>
            <person name="Dhargay N."/>
            <person name="Dooley K."/>
            <person name="Dooley E."/>
            <person name="Doricent M."/>
            <person name="Dorje P."/>
            <person name="Dorjee K."/>
            <person name="Dupes A."/>
            <person name="Elong R."/>
            <person name="Falk J."/>
            <person name="Farina A."/>
            <person name="Faro S."/>
            <person name="Ferguson D."/>
            <person name="Fisher S."/>
            <person name="Foley C.D."/>
            <person name="Franke A."/>
            <person name="Friedrich D."/>
            <person name="Gadbois L."/>
            <person name="Gearin G."/>
            <person name="Gearin C.R."/>
            <person name="Giannoukos G."/>
            <person name="Goode T."/>
            <person name="Graham J."/>
            <person name="Grandbois E."/>
            <person name="Grewal S."/>
            <person name="Gyaltsen K."/>
            <person name="Hafez N."/>
            <person name="Hagos B."/>
            <person name="Hall J."/>
            <person name="Henson C."/>
            <person name="Hollinger A."/>
            <person name="Honan T."/>
            <person name="Huard M.D."/>
            <person name="Hughes L."/>
            <person name="Hurhula B."/>
            <person name="Husby M.E."/>
            <person name="Kamat A."/>
            <person name="Kanga B."/>
            <person name="Kashin S."/>
            <person name="Khazanovich D."/>
            <person name="Kisner P."/>
            <person name="Lance K."/>
            <person name="Lara M."/>
            <person name="Lee W."/>
            <person name="Lennon N."/>
            <person name="Letendre F."/>
            <person name="LeVine R."/>
            <person name="Lipovsky A."/>
            <person name="Liu X."/>
            <person name="Liu J."/>
            <person name="Liu S."/>
            <person name="Lokyitsang T."/>
            <person name="Lokyitsang Y."/>
            <person name="Lubonja R."/>
            <person name="Lui A."/>
            <person name="MacDonald P."/>
            <person name="Magnisalis V."/>
            <person name="Maru K."/>
            <person name="Matthews C."/>
            <person name="McCusker W."/>
            <person name="McDonough S."/>
            <person name="Mehta T."/>
            <person name="Meldrim J."/>
            <person name="Meneus L."/>
            <person name="Mihai O."/>
            <person name="Mihalev A."/>
            <person name="Mihova T."/>
            <person name="Mittelman R."/>
            <person name="Mlenga V."/>
            <person name="Montmayeur A."/>
            <person name="Mulrain L."/>
            <person name="Navidi A."/>
            <person name="Naylor J."/>
            <person name="Negash T."/>
            <person name="Nguyen T."/>
            <person name="Nguyen N."/>
            <person name="Nicol R."/>
            <person name="Norbu C."/>
            <person name="Norbu N."/>
            <person name="Novod N."/>
            <person name="O'Neill B."/>
            <person name="Osman S."/>
            <person name="Markiewicz E."/>
            <person name="Oyono O.L."/>
            <person name="Patti C."/>
            <person name="Phunkhang P."/>
            <person name="Pierre F."/>
            <person name="Priest M."/>
            <person name="Raghuraman S."/>
            <person name="Rege F."/>
            <person name="Reyes R."/>
            <person name="Rise C."/>
            <person name="Rogov P."/>
            <person name="Ross K."/>
            <person name="Ryan E."/>
            <person name="Settipalli S."/>
            <person name="Shea T."/>
            <person name="Sherpa N."/>
            <person name="Shi L."/>
            <person name="Shih D."/>
            <person name="Sparrow T."/>
            <person name="Spaulding J."/>
            <person name="Stalker J."/>
            <person name="Stange-Thomann N."/>
            <person name="Stavropoulos S."/>
            <person name="Stone C."/>
            <person name="Strader C."/>
            <person name="Tesfaye S."/>
            <person name="Thomson T."/>
            <person name="Thoulutsang Y."/>
            <person name="Thoulutsang D."/>
            <person name="Topham K."/>
            <person name="Topping I."/>
            <person name="Tsamla T."/>
            <person name="Vassiliev H."/>
            <person name="Vo A."/>
            <person name="Wangchuk T."/>
            <person name="Wangdi T."/>
            <person name="Weiand M."/>
            <person name="Wilkinson J."/>
            <person name="Wilson A."/>
            <person name="Yadav S."/>
            <person name="Young G."/>
            <person name="Yu Q."/>
            <person name="Zembek L."/>
            <person name="Zhong D."/>
            <person name="Zimmer A."/>
            <person name="Zwirko Z."/>
            <person name="Jaffe D.B."/>
            <person name="Alvarez P."/>
            <person name="Brockman W."/>
            <person name="Butler J."/>
            <person name="Chin C."/>
            <person name="Gnerre S."/>
            <person name="Grabherr M."/>
            <person name="Kleber M."/>
            <person name="Mauceli E."/>
            <person name="MacCallum I."/>
        </authorList>
    </citation>
    <scope>NUCLEOTIDE SEQUENCE [LARGE SCALE GENOMIC DNA]</scope>
    <source>
        <strain evidence="7">Tucson 15287-2541.00</strain>
    </source>
</reference>
<dbReference type="CDD" id="cd00475">
    <property type="entry name" value="Cis_IPPS"/>
    <property type="match status" value="1"/>
</dbReference>
<gene>
    <name evidence="6" type="primary">Dgri\GH24772</name>
    <name evidence="6" type="ORF">Dgri_GH24772</name>
</gene>
<sequence length="308" mass="35776">MSWVSDYQYTCLQKLAFQTLQLTGYVPHHIAFVMDGNRRFARSKHIDKIEGHSLGFAKLADVLRWCLDMGIREVTTFAFSIENFKRSSEEVEGLFNLAREKFSTLLAETSRLDEHGIQIRVIGNIELLPKDLQRLVATAMLRTERNDKLFLNVAFAYTSRDEITQAVEAVLKNNNDDDDDEGQDALQPTDINERLLEACLYTRHSPPPDLVFRTSGETRLSDFMMWQLSTSVLYFTDVLWPQITIWNFLASIVAYQRDRCRLEAFRRQERLHSVHLAKSSEFYSLRVQKFLLKLDANRRKLLISLASN</sequence>
<dbReference type="EMBL" id="CH916371">
    <property type="protein sequence ID" value="EDV92188.1"/>
    <property type="molecule type" value="Genomic_DNA"/>
</dbReference>
<dbReference type="STRING" id="7222.B4JN95"/>
<dbReference type="Gene3D" id="3.40.1180.10">
    <property type="entry name" value="Decaprenyl diphosphate synthase-like"/>
    <property type="match status" value="1"/>
</dbReference>
<dbReference type="KEGG" id="dgr:6565695"/>
<comment type="catalytic activity">
    <reaction evidence="4">
        <text>n isopentenyl diphosphate + (2E,6E)-farnesyl diphosphate = a di-trans,poly-cis-polyprenyl diphosphate + n diphosphate</text>
        <dbReference type="Rhea" id="RHEA:53008"/>
        <dbReference type="Rhea" id="RHEA-COMP:19494"/>
        <dbReference type="ChEBI" id="CHEBI:33019"/>
        <dbReference type="ChEBI" id="CHEBI:128769"/>
        <dbReference type="ChEBI" id="CHEBI:136960"/>
        <dbReference type="ChEBI" id="CHEBI:175763"/>
        <dbReference type="EC" id="2.5.1.87"/>
    </reaction>
</comment>
<dbReference type="PANTHER" id="PTHR10291">
    <property type="entry name" value="DEHYDRODOLICHYL DIPHOSPHATE SYNTHASE FAMILY MEMBER"/>
    <property type="match status" value="1"/>
</dbReference>
<dbReference type="eggNOG" id="KOG1602">
    <property type="taxonomic scope" value="Eukaryota"/>
</dbReference>
<protein>
    <recommendedName>
        <fullName evidence="5">Alkyl transferase</fullName>
        <ecNumber evidence="5">2.5.1.-</ecNumber>
    </recommendedName>
</protein>
<dbReference type="AlphaFoldDB" id="B4JN95"/>
<dbReference type="InterPro" id="IPR001441">
    <property type="entry name" value="UPP_synth-like"/>
</dbReference>
<dbReference type="GO" id="GO:1904423">
    <property type="term" value="C:dehydrodolichyl diphosphate synthase complex"/>
    <property type="evidence" value="ECO:0007669"/>
    <property type="project" value="TreeGrafter"/>
</dbReference>
<evidence type="ECO:0000313" key="6">
    <source>
        <dbReference type="EMBL" id="EDV92188.1"/>
    </source>
</evidence>
<dbReference type="InterPro" id="IPR036424">
    <property type="entry name" value="UPP_synth-like_sf"/>
</dbReference>
<dbReference type="Proteomes" id="UP000001070">
    <property type="component" value="Unassembled WGS sequence"/>
</dbReference>
<evidence type="ECO:0000256" key="5">
    <source>
        <dbReference type="RuleBase" id="RU363018"/>
    </source>
</evidence>
<proteinExistence type="inferred from homology"/>
<dbReference type="PANTHER" id="PTHR10291:SF43">
    <property type="entry name" value="DEHYDRODOLICHYL DIPHOSPHATE SYNTHASE COMPLEX SUBUNIT DHDDS"/>
    <property type="match status" value="1"/>
</dbReference>
<dbReference type="GO" id="GO:0005783">
    <property type="term" value="C:endoplasmic reticulum"/>
    <property type="evidence" value="ECO:0007669"/>
    <property type="project" value="TreeGrafter"/>
</dbReference>
<dbReference type="GO" id="GO:0016094">
    <property type="term" value="P:polyprenol biosynthetic process"/>
    <property type="evidence" value="ECO:0007669"/>
    <property type="project" value="TreeGrafter"/>
</dbReference>
<evidence type="ECO:0000256" key="1">
    <source>
        <dbReference type="ARBA" id="ARBA00005432"/>
    </source>
</evidence>
<dbReference type="HAMAP" id="MF_01139">
    <property type="entry name" value="ISPT"/>
    <property type="match status" value="1"/>
</dbReference>
<dbReference type="FunCoup" id="B4JN95">
    <property type="interactions" value="1147"/>
</dbReference>
<dbReference type="PhylomeDB" id="B4JN95"/>
<evidence type="ECO:0000256" key="3">
    <source>
        <dbReference type="ARBA" id="ARBA00022842"/>
    </source>
</evidence>